<name>A0A444E6X3_ENSVE</name>
<dbReference type="GO" id="GO:0005783">
    <property type="term" value="C:endoplasmic reticulum"/>
    <property type="evidence" value="ECO:0007669"/>
    <property type="project" value="TreeGrafter"/>
</dbReference>
<dbReference type="InterPro" id="IPR036890">
    <property type="entry name" value="HATPase_C_sf"/>
</dbReference>
<evidence type="ECO:0000256" key="1">
    <source>
        <dbReference type="ARBA" id="ARBA00000085"/>
    </source>
</evidence>
<accession>A0A444E6X3</accession>
<dbReference type="EMBL" id="KV875545">
    <property type="protein sequence ID" value="RZR71516.1"/>
    <property type="molecule type" value="Genomic_DNA"/>
</dbReference>
<dbReference type="GO" id="GO:0004673">
    <property type="term" value="F:protein histidine kinase activity"/>
    <property type="evidence" value="ECO:0007669"/>
    <property type="project" value="UniProtKB-EC"/>
</dbReference>
<reference evidence="4" key="3">
    <citation type="submission" date="2018-09" db="EMBL/GenBank/DDBJ databases">
        <authorList>
            <person name="Harrison J."/>
            <person name="Moore K.A."/>
            <person name="Paszkiewicz K."/>
            <person name="Jones T."/>
            <person name="Grant M."/>
            <person name="Ambacheew D."/>
            <person name="Muzemil S."/>
            <person name="Studholme D."/>
        </authorList>
    </citation>
    <scope>NUCLEOTIDE SEQUENCE</scope>
</reference>
<gene>
    <name evidence="4" type="ORF">B296_00008153</name>
    <name evidence="5" type="ORF">BHM03_00005594</name>
</gene>
<evidence type="ECO:0000256" key="2">
    <source>
        <dbReference type="ARBA" id="ARBA00012438"/>
    </source>
</evidence>
<comment type="catalytic activity">
    <reaction evidence="1">
        <text>ATP + protein L-histidine = ADP + protein N-phospho-L-histidine.</text>
        <dbReference type="EC" id="2.7.13.3"/>
    </reaction>
</comment>
<dbReference type="PANTHER" id="PTHR24423:SF625">
    <property type="entry name" value="ETHYLENE RESPONSE SENSOR 1"/>
    <property type="match status" value="1"/>
</dbReference>
<dbReference type="PANTHER" id="PTHR24423">
    <property type="entry name" value="TWO-COMPONENT SENSOR HISTIDINE KINASE"/>
    <property type="match status" value="1"/>
</dbReference>
<dbReference type="GO" id="GO:0038199">
    <property type="term" value="F:ethylene receptor activity"/>
    <property type="evidence" value="ECO:0007669"/>
    <property type="project" value="TreeGrafter"/>
</dbReference>
<dbReference type="GO" id="GO:0005524">
    <property type="term" value="F:ATP binding"/>
    <property type="evidence" value="ECO:0007669"/>
    <property type="project" value="UniProtKB-KW"/>
</dbReference>
<dbReference type="Proteomes" id="UP000290560">
    <property type="component" value="Unassembled WGS sequence"/>
</dbReference>
<dbReference type="Gene3D" id="3.30.565.10">
    <property type="entry name" value="Histidine kinase-like ATPase, C-terminal domain"/>
    <property type="match status" value="1"/>
</dbReference>
<sequence>MTIAKVSTAVVSCATALMLVHIIPDLLSVKTRELFLKNKAEELDREMGLIRTQEETGRHVRMLTHEIRSTLDRDTILKTTLVELGRTLGLEECALWMPSRNDSARKWHVHELELVEVVADQVVNFIKPIAAVKKLSVSLMLSPDLPLCAIGDEKRLMQIMLNIVGNAVKFTKEGHIALTASVARTDYLRDFRAPEFYPVASEGHFYLRVQVLYVSLMQGHIWLESEGIGKGCIATFVVKLGICENPDGSQQKIVPLPWTKLGQEDTSSSRGMPKDPKAFIPLKPRYQRSV</sequence>
<dbReference type="GO" id="GO:0051740">
    <property type="term" value="F:ethylene binding"/>
    <property type="evidence" value="ECO:0007669"/>
    <property type="project" value="TreeGrafter"/>
</dbReference>
<evidence type="ECO:0000256" key="3">
    <source>
        <dbReference type="SAM" id="MobiDB-lite"/>
    </source>
</evidence>
<dbReference type="Proteomes" id="UP000287651">
    <property type="component" value="Unassembled WGS sequence"/>
</dbReference>
<protein>
    <recommendedName>
        <fullName evidence="2">histidine kinase</fullName>
        <ecNumber evidence="2">2.7.13.3</ecNumber>
    </recommendedName>
</protein>
<dbReference type="SUPFAM" id="SSF55874">
    <property type="entry name" value="ATPase domain of HSP90 chaperone/DNA topoisomerase II/histidine kinase"/>
    <property type="match status" value="1"/>
</dbReference>
<dbReference type="FunFam" id="3.30.565.10:FF:000030">
    <property type="entry name" value="Ethylene receptor 1"/>
    <property type="match status" value="1"/>
</dbReference>
<dbReference type="EC" id="2.7.13.3" evidence="2"/>
<organism evidence="4 6">
    <name type="scientific">Ensete ventricosum</name>
    <name type="common">Abyssinian banana</name>
    <name type="synonym">Musa ensete</name>
    <dbReference type="NCBI Taxonomy" id="4639"/>
    <lineage>
        <taxon>Eukaryota</taxon>
        <taxon>Viridiplantae</taxon>
        <taxon>Streptophyta</taxon>
        <taxon>Embryophyta</taxon>
        <taxon>Tracheophyta</taxon>
        <taxon>Spermatophyta</taxon>
        <taxon>Magnoliopsida</taxon>
        <taxon>Liliopsida</taxon>
        <taxon>Zingiberales</taxon>
        <taxon>Musaceae</taxon>
        <taxon>Ensete</taxon>
    </lineage>
</organism>
<reference evidence="5" key="2">
    <citation type="journal article" date="2018" name="Data Brief">
        <title>Genome sequence data from 17 accessions of Ensete ventricosum, a staple food crop for millions in Ethiopia.</title>
        <authorList>
            <person name="Yemataw Z."/>
            <person name="Muzemil S."/>
            <person name="Ambachew D."/>
            <person name="Tripathi L."/>
            <person name="Tesfaye K."/>
            <person name="Chala A."/>
            <person name="Farbos A."/>
            <person name="O'Neill P."/>
            <person name="Moore K."/>
            <person name="Grant M."/>
            <person name="Studholme D.J."/>
        </authorList>
    </citation>
    <scope>NUCLEOTIDE SEQUENCE [LARGE SCALE GENOMIC DNA]</scope>
    <source>
        <tissue evidence="5">Leaf</tissue>
    </source>
</reference>
<evidence type="ECO:0000313" key="4">
    <source>
        <dbReference type="EMBL" id="RRT69124.1"/>
    </source>
</evidence>
<evidence type="ECO:0000313" key="5">
    <source>
        <dbReference type="EMBL" id="RZR71516.1"/>
    </source>
</evidence>
<feature type="region of interest" description="Disordered" evidence="3">
    <location>
        <begin position="261"/>
        <end position="290"/>
    </location>
</feature>
<dbReference type="GO" id="GO:0046872">
    <property type="term" value="F:metal ion binding"/>
    <property type="evidence" value="ECO:0007669"/>
    <property type="project" value="UniProtKB-KW"/>
</dbReference>
<proteinExistence type="predicted"/>
<evidence type="ECO:0000313" key="6">
    <source>
        <dbReference type="Proteomes" id="UP000287651"/>
    </source>
</evidence>
<dbReference type="EMBL" id="AMZH03004453">
    <property type="protein sequence ID" value="RRT69124.1"/>
    <property type="molecule type" value="Genomic_DNA"/>
</dbReference>
<dbReference type="AlphaFoldDB" id="A0A444E6X3"/>
<reference evidence="4 6" key="1">
    <citation type="journal article" date="2014" name="Agronomy (Basel)">
        <title>A Draft Genome Sequence for Ensete ventricosum, the Drought-Tolerant Tree Against Hunger.</title>
        <authorList>
            <person name="Harrison J."/>
            <person name="Moore K.A."/>
            <person name="Paszkiewicz K."/>
            <person name="Jones T."/>
            <person name="Grant M."/>
            <person name="Ambacheew D."/>
            <person name="Muzemil S."/>
            <person name="Studholme D.J."/>
        </authorList>
    </citation>
    <scope>NUCLEOTIDE SEQUENCE [LARGE SCALE GENOMIC DNA]</scope>
</reference>